<comment type="caution">
    <text evidence="2">The sequence shown here is derived from an EMBL/GenBank/DDBJ whole genome shotgun (WGS) entry which is preliminary data.</text>
</comment>
<feature type="coiled-coil region" evidence="1">
    <location>
        <begin position="79"/>
        <end position="113"/>
    </location>
</feature>
<dbReference type="SUPFAM" id="SSF52047">
    <property type="entry name" value="RNI-like"/>
    <property type="match status" value="1"/>
</dbReference>
<dbReference type="InterPro" id="IPR032675">
    <property type="entry name" value="LRR_dom_sf"/>
</dbReference>
<dbReference type="SUPFAM" id="SSF81383">
    <property type="entry name" value="F-box domain"/>
    <property type="match status" value="1"/>
</dbReference>
<dbReference type="Gene3D" id="3.80.10.10">
    <property type="entry name" value="Ribonuclease Inhibitor"/>
    <property type="match status" value="1"/>
</dbReference>
<dbReference type="AlphaFoldDB" id="A0A4Y7TZ57"/>
<gene>
    <name evidence="2" type="ORF">FA13DRAFT_1769360</name>
</gene>
<evidence type="ECO:0000313" key="3">
    <source>
        <dbReference type="Proteomes" id="UP000298030"/>
    </source>
</evidence>
<evidence type="ECO:0000313" key="2">
    <source>
        <dbReference type="EMBL" id="TEB39463.1"/>
    </source>
</evidence>
<dbReference type="OrthoDB" id="3063971at2759"/>
<evidence type="ECO:0000256" key="1">
    <source>
        <dbReference type="SAM" id="Coils"/>
    </source>
</evidence>
<dbReference type="InterPro" id="IPR036047">
    <property type="entry name" value="F-box-like_dom_sf"/>
</dbReference>
<proteinExistence type="predicted"/>
<dbReference type="STRING" id="71717.A0A4Y7TZ57"/>
<dbReference type="Proteomes" id="UP000298030">
    <property type="component" value="Unassembled WGS sequence"/>
</dbReference>
<dbReference type="EMBL" id="QPFP01000001">
    <property type="protein sequence ID" value="TEB39463.1"/>
    <property type="molecule type" value="Genomic_DNA"/>
</dbReference>
<name>A0A4Y7TZ57_COPMI</name>
<keyword evidence="3" id="KW-1185">Reference proteome</keyword>
<accession>A0A4Y7TZ57</accession>
<sequence>MRSRIIATGDDPGAPLGPLRMRSFVSMFPAVTASMLKMESPIEPGVLGTNHVPSEPERGLIKKYIQFRDGEYKVHRIKTLEIREEMLQLQERLDEVERTIRDIRDDIQTHQALLSPARSLPEDIYREIFLWCLASSDRPSYKRGHEKVPLLLSQVCSRWRQIAHSTPRLWTKVLFKYDNEGPNERNCDNLKSWLSRTGALPLPPSARKMFNCSGSYNQLPSLEESQDDDEDLIRYLNDSGAPNPLLQVSSLEINLSVGVEGTGDDAFQNMRSEYDATLRALGLERNTHLRKLCLGIDGEIFYRNLPSNITEFPIASYLPCERLEVLDLRYRGHYEKPITIRELPGNAVYDLLRHSPNLTQFYADIDDYDRTPFPPSKFVMKHLKHMTLSFPDLFNETDLDFLPSFEFPSMTSLSVRSREQMEDWFVENPGMTSASLGRLIDAVGRSLTSLTLEPGFMMAEDLIATLSKLPRLVQLHLKQMFTETDFEAMETSAVAKWGDDMLNCLTPKAEQESQHSCPNLQYLKWSNNTFFTDRTLANFLLQRSSSPHSPVPMRQVHIEFGRFVEEDIQGDCAALVDAGLDLRLSYAPEQYGRPRKNIWWDLTKRGEIGEFTLLNTLELDDTNPLAFGWE</sequence>
<dbReference type="Gene3D" id="1.20.1280.50">
    <property type="match status" value="1"/>
</dbReference>
<protein>
    <submittedName>
        <fullName evidence="2">Uncharacterized protein</fullName>
    </submittedName>
</protein>
<organism evidence="2 3">
    <name type="scientific">Coprinellus micaceus</name>
    <name type="common">Glistening ink-cap mushroom</name>
    <name type="synonym">Coprinus micaceus</name>
    <dbReference type="NCBI Taxonomy" id="71717"/>
    <lineage>
        <taxon>Eukaryota</taxon>
        <taxon>Fungi</taxon>
        <taxon>Dikarya</taxon>
        <taxon>Basidiomycota</taxon>
        <taxon>Agaricomycotina</taxon>
        <taxon>Agaricomycetes</taxon>
        <taxon>Agaricomycetidae</taxon>
        <taxon>Agaricales</taxon>
        <taxon>Agaricineae</taxon>
        <taxon>Psathyrellaceae</taxon>
        <taxon>Coprinellus</taxon>
    </lineage>
</organism>
<reference evidence="2 3" key="1">
    <citation type="journal article" date="2019" name="Nat. Ecol. Evol.">
        <title>Megaphylogeny resolves global patterns of mushroom evolution.</title>
        <authorList>
            <person name="Varga T."/>
            <person name="Krizsan K."/>
            <person name="Foldi C."/>
            <person name="Dima B."/>
            <person name="Sanchez-Garcia M."/>
            <person name="Sanchez-Ramirez S."/>
            <person name="Szollosi G.J."/>
            <person name="Szarkandi J.G."/>
            <person name="Papp V."/>
            <person name="Albert L."/>
            <person name="Andreopoulos W."/>
            <person name="Angelini C."/>
            <person name="Antonin V."/>
            <person name="Barry K.W."/>
            <person name="Bougher N.L."/>
            <person name="Buchanan P."/>
            <person name="Buyck B."/>
            <person name="Bense V."/>
            <person name="Catcheside P."/>
            <person name="Chovatia M."/>
            <person name="Cooper J."/>
            <person name="Damon W."/>
            <person name="Desjardin D."/>
            <person name="Finy P."/>
            <person name="Geml J."/>
            <person name="Haridas S."/>
            <person name="Hughes K."/>
            <person name="Justo A."/>
            <person name="Karasinski D."/>
            <person name="Kautmanova I."/>
            <person name="Kiss B."/>
            <person name="Kocsube S."/>
            <person name="Kotiranta H."/>
            <person name="LaButti K.M."/>
            <person name="Lechner B.E."/>
            <person name="Liimatainen K."/>
            <person name="Lipzen A."/>
            <person name="Lukacs Z."/>
            <person name="Mihaltcheva S."/>
            <person name="Morgado L.N."/>
            <person name="Niskanen T."/>
            <person name="Noordeloos M.E."/>
            <person name="Ohm R.A."/>
            <person name="Ortiz-Santana B."/>
            <person name="Ovrebo C."/>
            <person name="Racz N."/>
            <person name="Riley R."/>
            <person name="Savchenko A."/>
            <person name="Shiryaev A."/>
            <person name="Soop K."/>
            <person name="Spirin V."/>
            <person name="Szebenyi C."/>
            <person name="Tomsovsky M."/>
            <person name="Tulloss R.E."/>
            <person name="Uehling J."/>
            <person name="Grigoriev I.V."/>
            <person name="Vagvolgyi C."/>
            <person name="Papp T."/>
            <person name="Martin F.M."/>
            <person name="Miettinen O."/>
            <person name="Hibbett D.S."/>
            <person name="Nagy L.G."/>
        </authorList>
    </citation>
    <scope>NUCLEOTIDE SEQUENCE [LARGE SCALE GENOMIC DNA]</scope>
    <source>
        <strain evidence="2 3">FP101781</strain>
    </source>
</reference>
<keyword evidence="1" id="KW-0175">Coiled coil</keyword>